<dbReference type="Gene3D" id="1.10.600.10">
    <property type="entry name" value="Farnesyl Diphosphate Synthase"/>
    <property type="match status" value="1"/>
</dbReference>
<evidence type="ECO:0000256" key="7">
    <source>
        <dbReference type="ARBA" id="ARBA00032380"/>
    </source>
</evidence>
<evidence type="ECO:0000256" key="3">
    <source>
        <dbReference type="ARBA" id="ARBA00022679"/>
    </source>
</evidence>
<dbReference type="OMA" id="AFDYYLH"/>
<proteinExistence type="inferred from homology"/>
<evidence type="ECO:0000256" key="10">
    <source>
        <dbReference type="ARBA" id="ARBA00032873"/>
    </source>
</evidence>
<keyword evidence="3 11" id="KW-0808">Transferase</keyword>
<dbReference type="GeneID" id="5856278"/>
<protein>
    <recommendedName>
        <fullName evidence="10">(2E,6E)-farnesyl diphosphate synthase</fullName>
    </recommendedName>
    <alternativeName>
        <fullName evidence="9">Dimethylallyltranstransferase</fullName>
    </alternativeName>
    <alternativeName>
        <fullName evidence="8">Farnesyl diphosphate synthase</fullName>
    </alternativeName>
    <alternativeName>
        <fullName evidence="7">Geranyltranstransferase</fullName>
    </alternativeName>
</protein>
<dbReference type="STRING" id="425265.A8PWW5"/>
<dbReference type="FunCoup" id="A8PWW5">
    <property type="interactions" value="40"/>
</dbReference>
<dbReference type="InterPro" id="IPR000092">
    <property type="entry name" value="Polyprenyl_synt"/>
</dbReference>
<organism evidence="12 13">
    <name type="scientific">Malassezia globosa (strain ATCC MYA-4612 / CBS 7966)</name>
    <name type="common">Dandruff-associated fungus</name>
    <dbReference type="NCBI Taxonomy" id="425265"/>
    <lineage>
        <taxon>Eukaryota</taxon>
        <taxon>Fungi</taxon>
        <taxon>Dikarya</taxon>
        <taxon>Basidiomycota</taxon>
        <taxon>Ustilaginomycotina</taxon>
        <taxon>Malasseziomycetes</taxon>
        <taxon>Malasseziales</taxon>
        <taxon>Malasseziaceae</taxon>
        <taxon>Malassezia</taxon>
    </lineage>
</organism>
<dbReference type="AlphaFoldDB" id="A8PWW5"/>
<comment type="similarity">
    <text evidence="2 11">Belongs to the FPP/GGPP synthase family.</text>
</comment>
<dbReference type="OrthoDB" id="9927103at2759"/>
<dbReference type="PANTHER" id="PTHR12001">
    <property type="entry name" value="GERANYLGERANYL PYROPHOSPHATE SYNTHASE"/>
    <property type="match status" value="1"/>
</dbReference>
<dbReference type="KEGG" id="mgl:MGL_1241"/>
<evidence type="ECO:0000256" key="5">
    <source>
        <dbReference type="ARBA" id="ARBA00022842"/>
    </source>
</evidence>
<comment type="caution">
    <text evidence="12">The sequence shown here is derived from an EMBL/GenBank/DDBJ whole genome shotgun (WGS) entry which is preliminary data.</text>
</comment>
<dbReference type="GO" id="GO:0004659">
    <property type="term" value="F:prenyltransferase activity"/>
    <property type="evidence" value="ECO:0007669"/>
    <property type="project" value="InterPro"/>
</dbReference>
<dbReference type="SUPFAM" id="SSF48576">
    <property type="entry name" value="Terpenoid synthases"/>
    <property type="match status" value="1"/>
</dbReference>
<evidence type="ECO:0000256" key="11">
    <source>
        <dbReference type="RuleBase" id="RU004466"/>
    </source>
</evidence>
<dbReference type="GO" id="GO:0006744">
    <property type="term" value="P:ubiquinone biosynthetic process"/>
    <property type="evidence" value="ECO:0007669"/>
    <property type="project" value="TreeGrafter"/>
</dbReference>
<dbReference type="PANTHER" id="PTHR12001:SF69">
    <property type="entry name" value="ALL TRANS-POLYPRENYL-DIPHOSPHATE SYNTHASE PDSS1"/>
    <property type="match status" value="1"/>
</dbReference>
<evidence type="ECO:0000256" key="2">
    <source>
        <dbReference type="ARBA" id="ARBA00006706"/>
    </source>
</evidence>
<evidence type="ECO:0000256" key="6">
    <source>
        <dbReference type="ARBA" id="ARBA00023229"/>
    </source>
</evidence>
<sequence>MSKAKAAISGDDALASLTRDPLDVVGQDLSSLRHNIAALLGSGHPSLDKIAKYYFAAEGKHVRPMIVLLMSKATNGLSPAWQAHRVAAVGEHVDLAMSRPDVLNDANPSATNPHIPQAAEASTHPYEPALQSTILPTQQRLAEITEMIHVASLLHDDVIDASPLRRGAPSAPSTFGNKLSILGGDFLLGRASIALARLRDPEVTELMSTVIANLVEGEVMQLKATDSEQVPVTDVQSARPSNEVMERFWFAYDQGSSSAMSTPGAPNALLFEFYLQKTYLKTASLIAKSARSATVLGGCGTWSNQQSDMTPQQRADAATVCDAAYTFGRNVGIAFQLVDDMLDFHATTEAFGKPSGGADLKLGLATAPVLYAWQQYPDSPLGTMVQRRFSEPGDVEQALSLVHKSEGMQRTAALARYHADVAQHALSMLPPSDARAALETLNQQIITRAK</sequence>
<evidence type="ECO:0000313" key="12">
    <source>
        <dbReference type="EMBL" id="EDP44759.1"/>
    </source>
</evidence>
<accession>A8PWW5</accession>
<dbReference type="InterPro" id="IPR033749">
    <property type="entry name" value="Polyprenyl_synt_CS"/>
</dbReference>
<dbReference type="GO" id="GO:0008299">
    <property type="term" value="P:isoprenoid biosynthetic process"/>
    <property type="evidence" value="ECO:0007669"/>
    <property type="project" value="UniProtKB-KW"/>
</dbReference>
<keyword evidence="4" id="KW-0479">Metal-binding</keyword>
<dbReference type="RefSeq" id="XP_001731973.1">
    <property type="nucleotide sequence ID" value="XM_001731921.1"/>
</dbReference>
<dbReference type="Proteomes" id="UP000008837">
    <property type="component" value="Unassembled WGS sequence"/>
</dbReference>
<dbReference type="CDD" id="cd00685">
    <property type="entry name" value="Trans_IPPS_HT"/>
    <property type="match status" value="1"/>
</dbReference>
<dbReference type="GO" id="GO:0046872">
    <property type="term" value="F:metal ion binding"/>
    <property type="evidence" value="ECO:0007669"/>
    <property type="project" value="UniProtKB-KW"/>
</dbReference>
<evidence type="ECO:0000256" key="8">
    <source>
        <dbReference type="ARBA" id="ARBA00032424"/>
    </source>
</evidence>
<gene>
    <name evidence="12" type="ORF">MGL_1241</name>
</gene>
<evidence type="ECO:0000256" key="9">
    <source>
        <dbReference type="ARBA" id="ARBA00032448"/>
    </source>
</evidence>
<evidence type="ECO:0000256" key="4">
    <source>
        <dbReference type="ARBA" id="ARBA00022723"/>
    </source>
</evidence>
<keyword evidence="6" id="KW-0414">Isoprene biosynthesis</keyword>
<keyword evidence="5" id="KW-0460">Magnesium</keyword>
<comment type="cofactor">
    <cofactor evidence="1">
        <name>Mg(2+)</name>
        <dbReference type="ChEBI" id="CHEBI:18420"/>
    </cofactor>
</comment>
<dbReference type="InterPro" id="IPR008949">
    <property type="entry name" value="Isoprenoid_synthase_dom_sf"/>
</dbReference>
<dbReference type="VEuPathDB" id="FungiDB:MGL_1241"/>
<dbReference type="GO" id="GO:1990234">
    <property type="term" value="C:transferase complex"/>
    <property type="evidence" value="ECO:0007669"/>
    <property type="project" value="TreeGrafter"/>
</dbReference>
<dbReference type="InParanoid" id="A8PWW5"/>
<reference evidence="12 13" key="1">
    <citation type="journal article" date="2007" name="Proc. Natl. Acad. Sci. U.S.A.">
        <title>Dandruff-associated Malassezia genomes reveal convergent and divergent virulence traits shared with plant and human fungal pathogens.</title>
        <authorList>
            <person name="Xu J."/>
            <person name="Saunders C.W."/>
            <person name="Hu P."/>
            <person name="Grant R.A."/>
            <person name="Boekhout T."/>
            <person name="Kuramae E.E."/>
            <person name="Kronstad J.W."/>
            <person name="Deangelis Y.M."/>
            <person name="Reeder N.L."/>
            <person name="Johnstone K.R."/>
            <person name="Leland M."/>
            <person name="Fieno A.M."/>
            <person name="Begley W.M."/>
            <person name="Sun Y."/>
            <person name="Lacey M.P."/>
            <person name="Chaudhary T."/>
            <person name="Keough T."/>
            <person name="Chu L."/>
            <person name="Sears R."/>
            <person name="Yuan B."/>
            <person name="Dawson T.L.Jr."/>
        </authorList>
    </citation>
    <scope>NUCLEOTIDE SEQUENCE [LARGE SCALE GENOMIC DNA]</scope>
    <source>
        <strain evidence="13">ATCC MYA-4612 / CBS 7966</strain>
    </source>
</reference>
<dbReference type="PROSITE" id="PS00723">
    <property type="entry name" value="POLYPRENYL_SYNTHASE_1"/>
    <property type="match status" value="1"/>
</dbReference>
<dbReference type="PROSITE" id="PS00444">
    <property type="entry name" value="POLYPRENYL_SYNTHASE_2"/>
    <property type="match status" value="1"/>
</dbReference>
<keyword evidence="13" id="KW-1185">Reference proteome</keyword>
<dbReference type="EMBL" id="AAYY01000003">
    <property type="protein sequence ID" value="EDP44759.1"/>
    <property type="molecule type" value="Genomic_DNA"/>
</dbReference>
<dbReference type="Pfam" id="PF00348">
    <property type="entry name" value="polyprenyl_synt"/>
    <property type="match status" value="2"/>
</dbReference>
<name>A8PWW5_MALGO</name>
<evidence type="ECO:0000313" key="13">
    <source>
        <dbReference type="Proteomes" id="UP000008837"/>
    </source>
</evidence>
<evidence type="ECO:0000256" key="1">
    <source>
        <dbReference type="ARBA" id="ARBA00001946"/>
    </source>
</evidence>